<evidence type="ECO:0000256" key="5">
    <source>
        <dbReference type="ARBA" id="ARBA00022927"/>
    </source>
</evidence>
<dbReference type="PANTHER" id="PTHR42982">
    <property type="entry name" value="SEC-INDEPENDENT PROTEIN TRANSLOCASE PROTEIN TATA"/>
    <property type="match status" value="1"/>
</dbReference>
<dbReference type="HAMAP" id="MF_00236">
    <property type="entry name" value="TatA_E"/>
    <property type="match status" value="1"/>
</dbReference>
<evidence type="ECO:0000256" key="1">
    <source>
        <dbReference type="ARBA" id="ARBA00004162"/>
    </source>
</evidence>
<gene>
    <name evidence="9 11" type="primary">tatA</name>
    <name evidence="11" type="ORF">AB0I59_10435</name>
</gene>
<keyword evidence="2 9" id="KW-0813">Transport</keyword>
<dbReference type="NCBIfam" id="NF001854">
    <property type="entry name" value="PRK00575.1"/>
    <property type="match status" value="1"/>
</dbReference>
<dbReference type="Gene3D" id="1.20.5.3310">
    <property type="match status" value="1"/>
</dbReference>
<evidence type="ECO:0000256" key="2">
    <source>
        <dbReference type="ARBA" id="ARBA00022448"/>
    </source>
</evidence>
<comment type="function">
    <text evidence="9">Part of the twin-arginine translocation (Tat) system that transports large folded proteins containing a characteristic twin-arginine motif in their signal peptide across membranes. TatA could form the protein-conducting channel of the Tat system.</text>
</comment>
<dbReference type="InterPro" id="IPR006312">
    <property type="entry name" value="TatA/E"/>
</dbReference>
<feature type="compositionally biased region" description="Low complexity" evidence="10">
    <location>
        <begin position="74"/>
        <end position="117"/>
    </location>
</feature>
<name>A0ABV3GCI4_MICGL</name>
<dbReference type="NCBIfam" id="TIGR01411">
    <property type="entry name" value="tatAE"/>
    <property type="match status" value="1"/>
</dbReference>
<comment type="similarity">
    <text evidence="9">Belongs to the TatA/E family.</text>
</comment>
<dbReference type="InterPro" id="IPR003369">
    <property type="entry name" value="TatA/B/E"/>
</dbReference>
<keyword evidence="6 9" id="KW-1133">Transmembrane helix</keyword>
<comment type="caution">
    <text evidence="11">The sequence shown here is derived from an EMBL/GenBank/DDBJ whole genome shotgun (WGS) entry which is preliminary data.</text>
</comment>
<dbReference type="RefSeq" id="WP_061258329.1">
    <property type="nucleotide sequence ID" value="NZ_JBFALK010000004.1"/>
</dbReference>
<dbReference type="EMBL" id="JBFALK010000004">
    <property type="protein sequence ID" value="MEV0969042.1"/>
    <property type="molecule type" value="Genomic_DNA"/>
</dbReference>
<evidence type="ECO:0000256" key="9">
    <source>
        <dbReference type="HAMAP-Rule" id="MF_00236"/>
    </source>
</evidence>
<reference evidence="11 12" key="1">
    <citation type="submission" date="2024-06" db="EMBL/GenBank/DDBJ databases">
        <title>The Natural Products Discovery Center: Release of the First 8490 Sequenced Strains for Exploring Actinobacteria Biosynthetic Diversity.</title>
        <authorList>
            <person name="Kalkreuter E."/>
            <person name="Kautsar S.A."/>
            <person name="Yang D."/>
            <person name="Bader C.D."/>
            <person name="Teijaro C.N."/>
            <person name="Fluegel L."/>
            <person name="Davis C.M."/>
            <person name="Simpson J.R."/>
            <person name="Lauterbach L."/>
            <person name="Steele A.D."/>
            <person name="Gui C."/>
            <person name="Meng S."/>
            <person name="Li G."/>
            <person name="Viehrig K."/>
            <person name="Ye F."/>
            <person name="Su P."/>
            <person name="Kiefer A.F."/>
            <person name="Nichols A."/>
            <person name="Cepeda A.J."/>
            <person name="Yan W."/>
            <person name="Fan B."/>
            <person name="Jiang Y."/>
            <person name="Adhikari A."/>
            <person name="Zheng C.-J."/>
            <person name="Schuster L."/>
            <person name="Cowan T.M."/>
            <person name="Smanski M.J."/>
            <person name="Chevrette M.G."/>
            <person name="De Carvalho L.P.S."/>
            <person name="Shen B."/>
        </authorList>
    </citation>
    <scope>NUCLEOTIDE SEQUENCE [LARGE SCALE GENOMIC DNA]</scope>
    <source>
        <strain evidence="11 12">NPDC050100</strain>
    </source>
</reference>
<evidence type="ECO:0000256" key="10">
    <source>
        <dbReference type="SAM" id="MobiDB-lite"/>
    </source>
</evidence>
<keyword evidence="12" id="KW-1185">Reference proteome</keyword>
<feature type="compositionally biased region" description="Basic and acidic residues" evidence="10">
    <location>
        <begin position="118"/>
        <end position="133"/>
    </location>
</feature>
<proteinExistence type="inferred from homology"/>
<feature type="region of interest" description="Disordered" evidence="10">
    <location>
        <begin position="51"/>
        <end position="133"/>
    </location>
</feature>
<comment type="subunit">
    <text evidence="9">The Tat system comprises two distinct complexes: a TatABC complex, containing multiple copies of TatA, TatB and TatC subunits, and a separate TatA complex, containing only TatA subunits. Substrates initially bind to the TatABC complex, which probably triggers association of the separate TatA complex to form the active translocon.</text>
</comment>
<keyword evidence="3 9" id="KW-1003">Cell membrane</keyword>
<dbReference type="PANTHER" id="PTHR42982:SF8">
    <property type="entry name" value="SEC-INDEPENDENT PROTEIN TRANSLOCASE PROTEIN TATA"/>
    <property type="match status" value="1"/>
</dbReference>
<protein>
    <recommendedName>
        <fullName evidence="9">Sec-independent protein translocase protein TatA</fullName>
    </recommendedName>
</protein>
<dbReference type="Pfam" id="PF02416">
    <property type="entry name" value="TatA_B_E"/>
    <property type="match status" value="1"/>
</dbReference>
<evidence type="ECO:0000256" key="8">
    <source>
        <dbReference type="ARBA" id="ARBA00023136"/>
    </source>
</evidence>
<evidence type="ECO:0000256" key="6">
    <source>
        <dbReference type="ARBA" id="ARBA00022989"/>
    </source>
</evidence>
<dbReference type="Proteomes" id="UP001551675">
    <property type="component" value="Unassembled WGS sequence"/>
</dbReference>
<evidence type="ECO:0000256" key="3">
    <source>
        <dbReference type="ARBA" id="ARBA00022475"/>
    </source>
</evidence>
<organism evidence="11 12">
    <name type="scientific">Microtetraspora glauca</name>
    <dbReference type="NCBI Taxonomy" id="1996"/>
    <lineage>
        <taxon>Bacteria</taxon>
        <taxon>Bacillati</taxon>
        <taxon>Actinomycetota</taxon>
        <taxon>Actinomycetes</taxon>
        <taxon>Streptosporangiales</taxon>
        <taxon>Streptosporangiaceae</taxon>
        <taxon>Microtetraspora</taxon>
    </lineage>
</organism>
<sequence>MFLRNGLEPGHLLILGLVVILLFGSKKLPDTARALGKSLRIFKNETAAMRNDATAPFETPFETPSETPDATTGVPTDAPMAVTAAAVGDAPVGAAPMPSTQRQAPPGTPTAPAAGEPGRTRTEGGSSRADDVR</sequence>
<keyword evidence="4 9" id="KW-0812">Transmembrane</keyword>
<keyword evidence="7 9" id="KW-0811">Translocation</keyword>
<evidence type="ECO:0000313" key="11">
    <source>
        <dbReference type="EMBL" id="MEV0969042.1"/>
    </source>
</evidence>
<keyword evidence="8 9" id="KW-0472">Membrane</keyword>
<comment type="subcellular location">
    <subcellularLocation>
        <location evidence="1 9">Cell membrane</location>
        <topology evidence="1 9">Single-pass membrane protein</topology>
    </subcellularLocation>
</comment>
<evidence type="ECO:0000256" key="7">
    <source>
        <dbReference type="ARBA" id="ARBA00023010"/>
    </source>
</evidence>
<keyword evidence="5 9" id="KW-0653">Protein transport</keyword>
<accession>A0ABV3GCI4</accession>
<evidence type="ECO:0000256" key="4">
    <source>
        <dbReference type="ARBA" id="ARBA00022692"/>
    </source>
</evidence>
<evidence type="ECO:0000313" key="12">
    <source>
        <dbReference type="Proteomes" id="UP001551675"/>
    </source>
</evidence>